<evidence type="ECO:0000313" key="3">
    <source>
        <dbReference type="EMBL" id="ORX88312.1"/>
    </source>
</evidence>
<reference evidence="3 4" key="2">
    <citation type="submission" date="2016-08" db="EMBL/GenBank/DDBJ databases">
        <title>Pervasive Adenine N6-methylation of Active Genes in Fungi.</title>
        <authorList>
            <consortium name="DOE Joint Genome Institute"/>
            <person name="Mondo S.J."/>
            <person name="Dannebaum R.O."/>
            <person name="Kuo R.C."/>
            <person name="Labutti K."/>
            <person name="Haridas S."/>
            <person name="Kuo A."/>
            <person name="Salamov A."/>
            <person name="Ahrendt S.R."/>
            <person name="Lipzen A."/>
            <person name="Sullivan W."/>
            <person name="Andreopoulos W.B."/>
            <person name="Clum A."/>
            <person name="Lindquist E."/>
            <person name="Daum C."/>
            <person name="Ramamoorthy G.K."/>
            <person name="Gryganskyi A."/>
            <person name="Culley D."/>
            <person name="Magnuson J.K."/>
            <person name="James T.Y."/>
            <person name="O'Malley M.A."/>
            <person name="Stajich J.E."/>
            <person name="Spatafora J.W."/>
            <person name="Visel A."/>
            <person name="Grigoriev I.V."/>
        </authorList>
    </citation>
    <scope>NUCLEOTIDE SEQUENCE [LARGE SCALE GENOMIC DNA]</scope>
    <source>
        <strain evidence="3 4">S4</strain>
    </source>
</reference>
<dbReference type="AlphaFoldDB" id="A0A1Y1XRC5"/>
<gene>
    <name evidence="3" type="ORF">BCR32DRAFT_273871</name>
</gene>
<proteinExistence type="predicted"/>
<organism evidence="3 4">
    <name type="scientific">Anaeromyces robustus</name>
    <dbReference type="NCBI Taxonomy" id="1754192"/>
    <lineage>
        <taxon>Eukaryota</taxon>
        <taxon>Fungi</taxon>
        <taxon>Fungi incertae sedis</taxon>
        <taxon>Chytridiomycota</taxon>
        <taxon>Chytridiomycota incertae sedis</taxon>
        <taxon>Neocallimastigomycetes</taxon>
        <taxon>Neocallimastigales</taxon>
        <taxon>Neocallimastigaceae</taxon>
        <taxon>Anaeromyces</taxon>
    </lineage>
</organism>
<evidence type="ECO:0000256" key="2">
    <source>
        <dbReference type="SAM" id="SignalP"/>
    </source>
</evidence>
<keyword evidence="4" id="KW-1185">Reference proteome</keyword>
<evidence type="ECO:0000313" key="4">
    <source>
        <dbReference type="Proteomes" id="UP000193944"/>
    </source>
</evidence>
<accession>A0A1Y1XRC5</accession>
<protein>
    <submittedName>
        <fullName evidence="3">Uncharacterized protein</fullName>
    </submittedName>
</protein>
<dbReference type="Proteomes" id="UP000193944">
    <property type="component" value="Unassembled WGS sequence"/>
</dbReference>
<sequence>MEIRFSRHLLGLIWISSVFLKDLIVVDNRINNIVKGYKSSSNNRINNLSNIDIIGNRKLLIVSDVRIKKKLRSADLFNDIMLVVFKRQHILFNKFKINLSRNVNADNTVGQPSRANADPITDPSGIG</sequence>
<evidence type="ECO:0000256" key="1">
    <source>
        <dbReference type="SAM" id="MobiDB-lite"/>
    </source>
</evidence>
<feature type="signal peptide" evidence="2">
    <location>
        <begin position="1"/>
        <end position="20"/>
    </location>
</feature>
<feature type="chain" id="PRO_5012349984" evidence="2">
    <location>
        <begin position="21"/>
        <end position="127"/>
    </location>
</feature>
<name>A0A1Y1XRC5_9FUNG</name>
<reference evidence="3 4" key="1">
    <citation type="submission" date="2016-08" db="EMBL/GenBank/DDBJ databases">
        <title>A Parts List for Fungal Cellulosomes Revealed by Comparative Genomics.</title>
        <authorList>
            <consortium name="DOE Joint Genome Institute"/>
            <person name="Haitjema C.H."/>
            <person name="Gilmore S.P."/>
            <person name="Henske J.K."/>
            <person name="Solomon K.V."/>
            <person name="De Groot R."/>
            <person name="Kuo A."/>
            <person name="Mondo S.J."/>
            <person name="Salamov A.A."/>
            <person name="Labutti K."/>
            <person name="Zhao Z."/>
            <person name="Chiniquy J."/>
            <person name="Barry K."/>
            <person name="Brewer H.M."/>
            <person name="Purvine S.O."/>
            <person name="Wright A.T."/>
            <person name="Boxma B."/>
            <person name="Van Alen T."/>
            <person name="Hackstein J.H."/>
            <person name="Baker S.E."/>
            <person name="Grigoriev I.V."/>
            <person name="O'Malley M.A."/>
        </authorList>
    </citation>
    <scope>NUCLEOTIDE SEQUENCE [LARGE SCALE GENOMIC DNA]</scope>
    <source>
        <strain evidence="3 4">S4</strain>
    </source>
</reference>
<dbReference type="EMBL" id="MCFG01000001">
    <property type="protein sequence ID" value="ORX88312.1"/>
    <property type="molecule type" value="Genomic_DNA"/>
</dbReference>
<feature type="region of interest" description="Disordered" evidence="1">
    <location>
        <begin position="108"/>
        <end position="127"/>
    </location>
</feature>
<comment type="caution">
    <text evidence="3">The sequence shown here is derived from an EMBL/GenBank/DDBJ whole genome shotgun (WGS) entry which is preliminary data.</text>
</comment>
<keyword evidence="2" id="KW-0732">Signal</keyword>